<keyword evidence="5" id="KW-0732">Signal</keyword>
<comment type="caution">
    <text evidence="7">The sequence shown here is derived from an EMBL/GenBank/DDBJ whole genome shotgun (WGS) entry which is preliminary data.</text>
</comment>
<evidence type="ECO:0000256" key="3">
    <source>
        <dbReference type="ARBA" id="ARBA00022525"/>
    </source>
</evidence>
<evidence type="ECO:0000259" key="6">
    <source>
        <dbReference type="Pfam" id="PF00151"/>
    </source>
</evidence>
<name>A0AAN9C1J7_9CAEN</name>
<evidence type="ECO:0000313" key="8">
    <source>
        <dbReference type="Proteomes" id="UP001374579"/>
    </source>
</evidence>
<dbReference type="Proteomes" id="UP001374579">
    <property type="component" value="Unassembled WGS sequence"/>
</dbReference>
<dbReference type="GO" id="GO:0016042">
    <property type="term" value="P:lipid catabolic process"/>
    <property type="evidence" value="ECO:0007669"/>
    <property type="project" value="TreeGrafter"/>
</dbReference>
<gene>
    <name evidence="7" type="ORF">V1264_001499</name>
</gene>
<dbReference type="GO" id="GO:0005615">
    <property type="term" value="C:extracellular space"/>
    <property type="evidence" value="ECO:0007669"/>
    <property type="project" value="TreeGrafter"/>
</dbReference>
<proteinExistence type="inferred from homology"/>
<keyword evidence="3" id="KW-0964">Secreted</keyword>
<dbReference type="SUPFAM" id="SSF53474">
    <property type="entry name" value="alpha/beta-Hydrolases"/>
    <property type="match status" value="1"/>
</dbReference>
<dbReference type="PRINTS" id="PR00821">
    <property type="entry name" value="TAGLIPASE"/>
</dbReference>
<feature type="chain" id="PRO_5042886435" description="Lipase domain-containing protein" evidence="5">
    <location>
        <begin position="20"/>
        <end position="346"/>
    </location>
</feature>
<comment type="similarity">
    <text evidence="2 4">Belongs to the AB hydrolase superfamily. Lipase family.</text>
</comment>
<evidence type="ECO:0000256" key="4">
    <source>
        <dbReference type="RuleBase" id="RU004262"/>
    </source>
</evidence>
<dbReference type="InterPro" id="IPR000734">
    <property type="entry name" value="TAG_lipase"/>
</dbReference>
<organism evidence="7 8">
    <name type="scientific">Littorina saxatilis</name>
    <dbReference type="NCBI Taxonomy" id="31220"/>
    <lineage>
        <taxon>Eukaryota</taxon>
        <taxon>Metazoa</taxon>
        <taxon>Spiralia</taxon>
        <taxon>Lophotrochozoa</taxon>
        <taxon>Mollusca</taxon>
        <taxon>Gastropoda</taxon>
        <taxon>Caenogastropoda</taxon>
        <taxon>Littorinimorpha</taxon>
        <taxon>Littorinoidea</taxon>
        <taxon>Littorinidae</taxon>
        <taxon>Littorina</taxon>
    </lineage>
</organism>
<dbReference type="InterPro" id="IPR029058">
    <property type="entry name" value="AB_hydrolase_fold"/>
</dbReference>
<dbReference type="Pfam" id="PF00151">
    <property type="entry name" value="Lipase"/>
    <property type="match status" value="1"/>
</dbReference>
<feature type="signal peptide" evidence="5">
    <location>
        <begin position="1"/>
        <end position="19"/>
    </location>
</feature>
<protein>
    <recommendedName>
        <fullName evidence="6">Lipase domain-containing protein</fullName>
    </recommendedName>
</protein>
<keyword evidence="8" id="KW-1185">Reference proteome</keyword>
<dbReference type="CDD" id="cd00707">
    <property type="entry name" value="Pancreat_lipase_like"/>
    <property type="match status" value="1"/>
</dbReference>
<comment type="subcellular location">
    <subcellularLocation>
        <location evidence="1">Secreted</location>
    </subcellularLocation>
</comment>
<feature type="domain" description="Lipase" evidence="6">
    <location>
        <begin position="49"/>
        <end position="346"/>
    </location>
</feature>
<dbReference type="InterPro" id="IPR033906">
    <property type="entry name" value="Lipase_N"/>
</dbReference>
<dbReference type="Gene3D" id="3.40.50.1820">
    <property type="entry name" value="alpha/beta hydrolase"/>
    <property type="match status" value="1"/>
</dbReference>
<evidence type="ECO:0000256" key="5">
    <source>
        <dbReference type="SAM" id="SignalP"/>
    </source>
</evidence>
<sequence length="346" mass="37793">MLLLMFCAMALSHGYLCHAWLLGDRACFKTMLPEYQCYSIKSPYTNTLLHYPLSPTKQNIVFKLFTKNNPTTAQILKAQDKSSVTASNVDIGGKVAFVIHGFSSSTEEDWVTHLVKELLQKVPNVIAVDWRKGAKGPNYFQAAANTRVVGAQIATLIKTLGVDPANVHLIGHSLGAHVAGYAGEKFLSKKIARITGLDPAAPQFQSYNNRVKLDPSDATFVDVIHTDAEPLLKGGLGFLKRLGHVDFYPNGGHDMPGCNPDAVVLSNFFAIKDITKDISCSHLLAQEYFIASINDKEFLAYPCASLADYRKERCTSCGSGCNHMGYNATTSPSGMFVLDTGAKYPF</sequence>
<evidence type="ECO:0000256" key="1">
    <source>
        <dbReference type="ARBA" id="ARBA00004613"/>
    </source>
</evidence>
<dbReference type="InterPro" id="IPR013818">
    <property type="entry name" value="Lipase"/>
</dbReference>
<dbReference type="PANTHER" id="PTHR11610">
    <property type="entry name" value="LIPASE"/>
    <property type="match status" value="1"/>
</dbReference>
<reference evidence="7 8" key="1">
    <citation type="submission" date="2024-02" db="EMBL/GenBank/DDBJ databases">
        <title>Chromosome-scale genome assembly of the rough periwinkle Littorina saxatilis.</title>
        <authorList>
            <person name="De Jode A."/>
            <person name="Faria R."/>
            <person name="Formenti G."/>
            <person name="Sims Y."/>
            <person name="Smith T.P."/>
            <person name="Tracey A."/>
            <person name="Wood J.M.D."/>
            <person name="Zagrodzka Z.B."/>
            <person name="Johannesson K."/>
            <person name="Butlin R.K."/>
            <person name="Leder E.H."/>
        </authorList>
    </citation>
    <scope>NUCLEOTIDE SEQUENCE [LARGE SCALE GENOMIC DNA]</scope>
    <source>
        <strain evidence="7">Snail1</strain>
        <tissue evidence="7">Muscle</tissue>
    </source>
</reference>
<evidence type="ECO:0000313" key="7">
    <source>
        <dbReference type="EMBL" id="KAK7115671.1"/>
    </source>
</evidence>
<dbReference type="AlphaFoldDB" id="A0AAN9C1J7"/>
<dbReference type="EMBL" id="JBAMIC010000001">
    <property type="protein sequence ID" value="KAK7115671.1"/>
    <property type="molecule type" value="Genomic_DNA"/>
</dbReference>
<evidence type="ECO:0000256" key="2">
    <source>
        <dbReference type="ARBA" id="ARBA00010701"/>
    </source>
</evidence>
<dbReference type="GO" id="GO:0016298">
    <property type="term" value="F:lipase activity"/>
    <property type="evidence" value="ECO:0007669"/>
    <property type="project" value="InterPro"/>
</dbReference>
<accession>A0AAN9C1J7</accession>